<dbReference type="EMBL" id="JAMSHJ010000002">
    <property type="protein sequence ID" value="KAI5436767.1"/>
    <property type="molecule type" value="Genomic_DNA"/>
</dbReference>
<dbReference type="Gramene" id="Psat02G0303900-T1">
    <property type="protein sequence ID" value="KAI5436767.1"/>
    <property type="gene ID" value="KIW84_023039"/>
</dbReference>
<feature type="compositionally biased region" description="Basic and acidic residues" evidence="1">
    <location>
        <begin position="121"/>
        <end position="136"/>
    </location>
</feature>
<protein>
    <submittedName>
        <fullName evidence="2">Uncharacterized protein</fullName>
    </submittedName>
</protein>
<dbReference type="AlphaFoldDB" id="A0A9D4YD64"/>
<dbReference type="Proteomes" id="UP001058974">
    <property type="component" value="Chromosome 2"/>
</dbReference>
<feature type="region of interest" description="Disordered" evidence="1">
    <location>
        <begin position="121"/>
        <end position="149"/>
    </location>
</feature>
<reference evidence="2 3" key="1">
    <citation type="journal article" date="2022" name="Nat. Genet.">
        <title>Improved pea reference genome and pan-genome highlight genomic features and evolutionary characteristics.</title>
        <authorList>
            <person name="Yang T."/>
            <person name="Liu R."/>
            <person name="Luo Y."/>
            <person name="Hu S."/>
            <person name="Wang D."/>
            <person name="Wang C."/>
            <person name="Pandey M.K."/>
            <person name="Ge S."/>
            <person name="Xu Q."/>
            <person name="Li N."/>
            <person name="Li G."/>
            <person name="Huang Y."/>
            <person name="Saxena R.K."/>
            <person name="Ji Y."/>
            <person name="Li M."/>
            <person name="Yan X."/>
            <person name="He Y."/>
            <person name="Liu Y."/>
            <person name="Wang X."/>
            <person name="Xiang C."/>
            <person name="Varshney R.K."/>
            <person name="Ding H."/>
            <person name="Gao S."/>
            <person name="Zong X."/>
        </authorList>
    </citation>
    <scope>NUCLEOTIDE SEQUENCE [LARGE SCALE GENOMIC DNA]</scope>
    <source>
        <strain evidence="2 3">cv. Zhongwan 6</strain>
    </source>
</reference>
<evidence type="ECO:0000313" key="2">
    <source>
        <dbReference type="EMBL" id="KAI5436767.1"/>
    </source>
</evidence>
<sequence>MHKDDCLVNDDVNVIVPIFKQPEKLVIQYNSSNNNSQRLVSPLVIRLAGPVPYSSYKVVPYQYNATMMKDGQEVPLPTTSSVVSIADVTKVTRSGRVFGSVFPKDKEESVKSKNVEMHVEDSVGYSKEKRQRSGERAKRKSKRTKVGEEKSLKLKDCRINSDDVKTVIESVFGLVVIFRTYSFLRSRNRRSESPPTVENTENSASVSLLAQGQLSVLR</sequence>
<proteinExistence type="predicted"/>
<name>A0A9D4YD64_PEA</name>
<comment type="caution">
    <text evidence="2">The sequence shown here is derived from an EMBL/GenBank/DDBJ whole genome shotgun (WGS) entry which is preliminary data.</text>
</comment>
<keyword evidence="3" id="KW-1185">Reference proteome</keyword>
<gene>
    <name evidence="2" type="ORF">KIW84_023039</name>
</gene>
<accession>A0A9D4YD64</accession>
<evidence type="ECO:0000256" key="1">
    <source>
        <dbReference type="SAM" id="MobiDB-lite"/>
    </source>
</evidence>
<organism evidence="2 3">
    <name type="scientific">Pisum sativum</name>
    <name type="common">Garden pea</name>
    <name type="synonym">Lathyrus oleraceus</name>
    <dbReference type="NCBI Taxonomy" id="3888"/>
    <lineage>
        <taxon>Eukaryota</taxon>
        <taxon>Viridiplantae</taxon>
        <taxon>Streptophyta</taxon>
        <taxon>Embryophyta</taxon>
        <taxon>Tracheophyta</taxon>
        <taxon>Spermatophyta</taxon>
        <taxon>Magnoliopsida</taxon>
        <taxon>eudicotyledons</taxon>
        <taxon>Gunneridae</taxon>
        <taxon>Pentapetalae</taxon>
        <taxon>rosids</taxon>
        <taxon>fabids</taxon>
        <taxon>Fabales</taxon>
        <taxon>Fabaceae</taxon>
        <taxon>Papilionoideae</taxon>
        <taxon>50 kb inversion clade</taxon>
        <taxon>NPAAA clade</taxon>
        <taxon>Hologalegina</taxon>
        <taxon>IRL clade</taxon>
        <taxon>Fabeae</taxon>
        <taxon>Lathyrus</taxon>
    </lineage>
</organism>
<evidence type="ECO:0000313" key="3">
    <source>
        <dbReference type="Proteomes" id="UP001058974"/>
    </source>
</evidence>